<keyword evidence="1" id="KW-1185">Reference proteome</keyword>
<dbReference type="Proteomes" id="UP001652628">
    <property type="component" value="Chromosome 2"/>
</dbReference>
<reference evidence="1" key="1">
    <citation type="submission" date="2025-05" db="UniProtKB">
        <authorList>
            <consortium name="RefSeq"/>
        </authorList>
    </citation>
    <scope>NUCLEOTIDE SEQUENCE [LARGE SCALE GENOMIC DNA]</scope>
</reference>
<sequence length="139" mass="16249">MAFCNSIETRLLLSTEKEERADQSNVQKHTNCEPKFGRACCIYFLFEALDESQIFVVHPVKKRVFERYQVRSRCDHFCGIVYLDAGCRFIDNYDAVIYGHYRPQVAMLSGQCFLRGANAQRFLVETVRKRCCVWSQCIL</sequence>
<organism evidence="1 2">
    <name type="scientific">Drosophila suzukii</name>
    <name type="common">Spotted-wing drosophila fruit fly</name>
    <dbReference type="NCBI Taxonomy" id="28584"/>
    <lineage>
        <taxon>Eukaryota</taxon>
        <taxon>Metazoa</taxon>
        <taxon>Ecdysozoa</taxon>
        <taxon>Arthropoda</taxon>
        <taxon>Hexapoda</taxon>
        <taxon>Insecta</taxon>
        <taxon>Pterygota</taxon>
        <taxon>Neoptera</taxon>
        <taxon>Endopterygota</taxon>
        <taxon>Diptera</taxon>
        <taxon>Brachycera</taxon>
        <taxon>Muscomorpha</taxon>
        <taxon>Ephydroidea</taxon>
        <taxon>Drosophilidae</taxon>
        <taxon>Drosophila</taxon>
        <taxon>Sophophora</taxon>
    </lineage>
</organism>
<gene>
    <name evidence="2" type="primary">LOC136117058</name>
</gene>
<proteinExistence type="predicted"/>
<dbReference type="RefSeq" id="XP_070854542.1">
    <property type="nucleotide sequence ID" value="XM_070998441.1"/>
</dbReference>
<accession>A0ABM4TX44</accession>
<name>A0ABM4TX44_DROSZ</name>
<dbReference type="GeneID" id="136117058"/>
<evidence type="ECO:0000313" key="1">
    <source>
        <dbReference type="Proteomes" id="UP001652628"/>
    </source>
</evidence>
<evidence type="ECO:0000313" key="2">
    <source>
        <dbReference type="RefSeq" id="XP_070854542.1"/>
    </source>
</evidence>
<reference evidence="2" key="2">
    <citation type="submission" date="2025-08" db="UniProtKB">
        <authorList>
            <consortium name="RefSeq"/>
        </authorList>
    </citation>
    <scope>IDENTIFICATION</scope>
</reference>
<protein>
    <submittedName>
        <fullName evidence="2">Uncharacterized protein</fullName>
    </submittedName>
</protein>